<reference evidence="10 12" key="1">
    <citation type="journal article" date="2012" name="Nature">
        <title>Repeated polyploidization of Gossypium genomes and the evolution of spinnable cotton fibres.</title>
        <authorList>
            <person name="Paterson A.H."/>
            <person name="Wendel J.F."/>
            <person name="Gundlach H."/>
            <person name="Guo H."/>
            <person name="Jenkins J."/>
            <person name="Jin D."/>
            <person name="Llewellyn D."/>
            <person name="Showmaker K.C."/>
            <person name="Shu S."/>
            <person name="Udall J."/>
            <person name="Yoo M.J."/>
            <person name="Byers R."/>
            <person name="Chen W."/>
            <person name="Doron-Faigenboim A."/>
            <person name="Duke M.V."/>
            <person name="Gong L."/>
            <person name="Grimwood J."/>
            <person name="Grover C."/>
            <person name="Grupp K."/>
            <person name="Hu G."/>
            <person name="Lee T.H."/>
            <person name="Li J."/>
            <person name="Lin L."/>
            <person name="Liu T."/>
            <person name="Marler B.S."/>
            <person name="Page J.T."/>
            <person name="Roberts A.W."/>
            <person name="Romanel E."/>
            <person name="Sanders W.S."/>
            <person name="Szadkowski E."/>
            <person name="Tan X."/>
            <person name="Tang H."/>
            <person name="Xu C."/>
            <person name="Wang J."/>
            <person name="Wang Z."/>
            <person name="Zhang D."/>
            <person name="Zhang L."/>
            <person name="Ashrafi H."/>
            <person name="Bedon F."/>
            <person name="Bowers J.E."/>
            <person name="Brubaker C.L."/>
            <person name="Chee P.W."/>
            <person name="Das S."/>
            <person name="Gingle A.R."/>
            <person name="Haigler C.H."/>
            <person name="Harker D."/>
            <person name="Hoffmann L.V."/>
            <person name="Hovav R."/>
            <person name="Jones D.C."/>
            <person name="Lemke C."/>
            <person name="Mansoor S."/>
            <person name="ur Rahman M."/>
            <person name="Rainville L.N."/>
            <person name="Rambani A."/>
            <person name="Reddy U.K."/>
            <person name="Rong J.K."/>
            <person name="Saranga Y."/>
            <person name="Scheffler B.E."/>
            <person name="Scheffler J.A."/>
            <person name="Stelly D.M."/>
            <person name="Triplett B.A."/>
            <person name="Van Deynze A."/>
            <person name="Vaslin M.F."/>
            <person name="Waghmare V.N."/>
            <person name="Walford S.A."/>
            <person name="Wright R.J."/>
            <person name="Zaki E.A."/>
            <person name="Zhang T."/>
            <person name="Dennis E.S."/>
            <person name="Mayer K.F."/>
            <person name="Peterson D.G."/>
            <person name="Rokhsar D.S."/>
            <person name="Wang X."/>
            <person name="Schmutz J."/>
        </authorList>
    </citation>
    <scope>NUCLEOTIDE SEQUENCE [LARGE SCALE GENOMIC DNA]</scope>
</reference>
<dbReference type="Pfam" id="PF18052">
    <property type="entry name" value="Rx_N"/>
    <property type="match status" value="1"/>
</dbReference>
<dbReference type="EMBL" id="CM001745">
    <property type="protein sequence ID" value="KJB33959.1"/>
    <property type="molecule type" value="Genomic_DNA"/>
</dbReference>
<evidence type="ECO:0000259" key="9">
    <source>
        <dbReference type="Pfam" id="PF23598"/>
    </source>
</evidence>
<dbReference type="Gene3D" id="3.80.10.10">
    <property type="entry name" value="Ribonuclease Inhibitor"/>
    <property type="match status" value="1"/>
</dbReference>
<dbReference type="Gramene" id="KJB33959">
    <property type="protein sequence ID" value="KJB33959"/>
    <property type="gene ID" value="B456_006G040500"/>
</dbReference>
<dbReference type="InterPro" id="IPR055414">
    <property type="entry name" value="LRR_R13L4/SHOC2-like"/>
</dbReference>
<feature type="domain" description="Disease resistance protein winged helix" evidence="8">
    <location>
        <begin position="429"/>
        <end position="499"/>
    </location>
</feature>
<evidence type="ECO:0000256" key="1">
    <source>
        <dbReference type="ARBA" id="ARBA00022737"/>
    </source>
</evidence>
<dbReference type="Gene3D" id="1.10.10.10">
    <property type="entry name" value="Winged helix-like DNA-binding domain superfamily/Winged helix DNA-binding domain"/>
    <property type="match status" value="1"/>
</dbReference>
<keyword evidence="12" id="KW-1185">Reference proteome</keyword>
<evidence type="ECO:0000256" key="5">
    <source>
        <dbReference type="SAM" id="SignalP"/>
    </source>
</evidence>
<feature type="signal peptide" evidence="5">
    <location>
        <begin position="1"/>
        <end position="21"/>
    </location>
</feature>
<dbReference type="InterPro" id="IPR027417">
    <property type="entry name" value="P-loop_NTPase"/>
</dbReference>
<dbReference type="OrthoDB" id="5279713at2759"/>
<proteinExistence type="predicted"/>
<dbReference type="FunFam" id="1.10.10.10:FF:000322">
    <property type="entry name" value="Probable disease resistance protein At1g63360"/>
    <property type="match status" value="1"/>
</dbReference>
<keyword evidence="3" id="KW-0611">Plant defense</keyword>
<dbReference type="AlphaFoldDB" id="A0A0D2RQ46"/>
<reference evidence="11" key="3">
    <citation type="submission" date="2020-04" db="EMBL/GenBank/DDBJ databases">
        <authorList>
            <person name="Grover C.E."/>
            <person name="Arick M.A. II"/>
            <person name="Thrash A."/>
            <person name="Conover J.L."/>
            <person name="Sanders W.S."/>
            <person name="Peterson D.G."/>
            <person name="Scheffler J.A."/>
            <person name="Scheffler B.E."/>
            <person name="Wendel J.F."/>
        </authorList>
    </citation>
    <scope>NUCLEOTIDE SEQUENCE</scope>
    <source>
        <strain evidence="11">8</strain>
        <tissue evidence="11">Leaf</tissue>
    </source>
</reference>
<dbReference type="InterPro" id="IPR032675">
    <property type="entry name" value="LRR_dom_sf"/>
</dbReference>
<dbReference type="PANTHER" id="PTHR36766:SF45">
    <property type="entry name" value="NB-ARC DOMAIN-CONTAINING PROTEIN"/>
    <property type="match status" value="1"/>
</dbReference>
<dbReference type="InterPro" id="IPR038005">
    <property type="entry name" value="RX-like_CC"/>
</dbReference>
<feature type="domain" description="Disease resistance R13L4/SHOC-2-like LRR" evidence="9">
    <location>
        <begin position="571"/>
        <end position="740"/>
    </location>
</feature>
<protein>
    <recommendedName>
        <fullName evidence="14">AAA+ ATPase domain-containing protein</fullName>
    </recommendedName>
</protein>
<organism evidence="10 12">
    <name type="scientific">Gossypium raimondii</name>
    <name type="common">Peruvian cotton</name>
    <name type="synonym">Gossypium klotzschianum subsp. raimondii</name>
    <dbReference type="NCBI Taxonomy" id="29730"/>
    <lineage>
        <taxon>Eukaryota</taxon>
        <taxon>Viridiplantae</taxon>
        <taxon>Streptophyta</taxon>
        <taxon>Embryophyta</taxon>
        <taxon>Tracheophyta</taxon>
        <taxon>Spermatophyta</taxon>
        <taxon>Magnoliopsida</taxon>
        <taxon>eudicotyledons</taxon>
        <taxon>Gunneridae</taxon>
        <taxon>Pentapetalae</taxon>
        <taxon>rosids</taxon>
        <taxon>malvids</taxon>
        <taxon>Malvales</taxon>
        <taxon>Malvaceae</taxon>
        <taxon>Malvoideae</taxon>
        <taxon>Gossypium</taxon>
    </lineage>
</organism>
<dbReference type="Pfam" id="PF23598">
    <property type="entry name" value="LRR_14"/>
    <property type="match status" value="1"/>
</dbReference>
<dbReference type="PRINTS" id="PR00364">
    <property type="entry name" value="DISEASERSIST"/>
</dbReference>
<dbReference type="Proteomes" id="UP000593578">
    <property type="component" value="Unassembled WGS sequence"/>
</dbReference>
<dbReference type="EMBL" id="JABEZZ010000006">
    <property type="protein sequence ID" value="MBA0587159.1"/>
    <property type="molecule type" value="Genomic_DNA"/>
</dbReference>
<dbReference type="Gene3D" id="1.20.5.4130">
    <property type="match status" value="1"/>
</dbReference>
<feature type="domain" description="Disease resistance N-terminal" evidence="7">
    <location>
        <begin position="6"/>
        <end position="95"/>
    </location>
</feature>
<evidence type="ECO:0000313" key="12">
    <source>
        <dbReference type="Proteomes" id="UP000032304"/>
    </source>
</evidence>
<dbReference type="SUPFAM" id="SSF52058">
    <property type="entry name" value="L domain-like"/>
    <property type="match status" value="1"/>
</dbReference>
<evidence type="ECO:0008006" key="14">
    <source>
        <dbReference type="Google" id="ProtNLM"/>
    </source>
</evidence>
<keyword evidence="4" id="KW-0067">ATP-binding</keyword>
<reference evidence="11 13" key="2">
    <citation type="journal article" date="2019" name="Genome Biol. Evol.">
        <title>Insights into the evolution of the New World diploid cottons (Gossypium, subgenus Houzingenia) based on genome sequencing.</title>
        <authorList>
            <person name="Grover C.E."/>
            <person name="Arick M.A. 2nd"/>
            <person name="Thrash A."/>
            <person name="Conover J.L."/>
            <person name="Sanders W.S."/>
            <person name="Peterson D.G."/>
            <person name="Frelichowski J.E."/>
            <person name="Scheffler J.A."/>
            <person name="Scheffler B.E."/>
            <person name="Wendel J.F."/>
        </authorList>
    </citation>
    <scope>NUCLEOTIDE SEQUENCE [LARGE SCALE GENOMIC DNA]</scope>
    <source>
        <strain evidence="11">8</strain>
        <tissue evidence="11">Leaf</tissue>
    </source>
</reference>
<evidence type="ECO:0000259" key="7">
    <source>
        <dbReference type="Pfam" id="PF18052"/>
    </source>
</evidence>
<keyword evidence="5" id="KW-0732">Signal</keyword>
<evidence type="ECO:0000256" key="3">
    <source>
        <dbReference type="ARBA" id="ARBA00022821"/>
    </source>
</evidence>
<dbReference type="KEGG" id="gra:105797470"/>
<evidence type="ECO:0000313" key="13">
    <source>
        <dbReference type="Proteomes" id="UP000593578"/>
    </source>
</evidence>
<dbReference type="Gene3D" id="1.10.8.430">
    <property type="entry name" value="Helical domain of apoptotic protease-activating factors"/>
    <property type="match status" value="1"/>
</dbReference>
<dbReference type="Gene3D" id="3.40.50.300">
    <property type="entry name" value="P-loop containing nucleotide triphosphate hydrolases"/>
    <property type="match status" value="1"/>
</dbReference>
<dbReference type="InterPro" id="IPR042197">
    <property type="entry name" value="Apaf_helical"/>
</dbReference>
<dbReference type="GO" id="GO:0005524">
    <property type="term" value="F:ATP binding"/>
    <property type="evidence" value="ECO:0007669"/>
    <property type="project" value="UniProtKB-KW"/>
</dbReference>
<dbReference type="GO" id="GO:0051707">
    <property type="term" value="P:response to other organism"/>
    <property type="evidence" value="ECO:0007669"/>
    <property type="project" value="UniProtKB-ARBA"/>
</dbReference>
<dbReference type="InterPro" id="IPR036388">
    <property type="entry name" value="WH-like_DNA-bd_sf"/>
</dbReference>
<dbReference type="Pfam" id="PF23559">
    <property type="entry name" value="WHD_DRP"/>
    <property type="match status" value="1"/>
</dbReference>
<evidence type="ECO:0000259" key="8">
    <source>
        <dbReference type="Pfam" id="PF23559"/>
    </source>
</evidence>
<dbReference type="PANTHER" id="PTHR36766">
    <property type="entry name" value="PLANT BROAD-SPECTRUM MILDEW RESISTANCE PROTEIN RPW8"/>
    <property type="match status" value="1"/>
</dbReference>
<gene>
    <name evidence="10" type="ORF">B456_006G040500</name>
    <name evidence="11" type="ORF">Gorai_000294</name>
</gene>
<dbReference type="Proteomes" id="UP000032304">
    <property type="component" value="Chromosome 6"/>
</dbReference>
<evidence type="ECO:0000259" key="6">
    <source>
        <dbReference type="Pfam" id="PF00931"/>
    </source>
</evidence>
<dbReference type="InterPro" id="IPR058922">
    <property type="entry name" value="WHD_DRP"/>
</dbReference>
<dbReference type="SUPFAM" id="SSF52540">
    <property type="entry name" value="P-loop containing nucleoside triphosphate hydrolases"/>
    <property type="match status" value="1"/>
</dbReference>
<evidence type="ECO:0000313" key="10">
    <source>
        <dbReference type="EMBL" id="KJB33959.1"/>
    </source>
</evidence>
<feature type="domain" description="NB-ARC" evidence="6">
    <location>
        <begin position="177"/>
        <end position="342"/>
    </location>
</feature>
<feature type="chain" id="PRO_5036292361" description="AAA+ ATPase domain-containing protein" evidence="5">
    <location>
        <begin position="22"/>
        <end position="771"/>
    </location>
</feature>
<keyword evidence="1" id="KW-0677">Repeat</keyword>
<evidence type="ECO:0000256" key="4">
    <source>
        <dbReference type="ARBA" id="ARBA00022840"/>
    </source>
</evidence>
<name>A0A0D2RQ46_GOSRA</name>
<dbReference type="GO" id="GO:0006952">
    <property type="term" value="P:defense response"/>
    <property type="evidence" value="ECO:0007669"/>
    <property type="project" value="UniProtKB-KW"/>
</dbReference>
<evidence type="ECO:0000313" key="11">
    <source>
        <dbReference type="EMBL" id="MBA0587159.1"/>
    </source>
</evidence>
<accession>A0A0D2RQ46</accession>
<keyword evidence="2" id="KW-0547">Nucleotide-binding</keyword>
<dbReference type="Pfam" id="PF00931">
    <property type="entry name" value="NB-ARC"/>
    <property type="match status" value="1"/>
</dbReference>
<dbReference type="OMA" id="NNAGHEM"/>
<dbReference type="GO" id="GO:0043531">
    <property type="term" value="F:ADP binding"/>
    <property type="evidence" value="ECO:0007669"/>
    <property type="project" value="InterPro"/>
</dbReference>
<dbReference type="CDD" id="cd14798">
    <property type="entry name" value="RX-CC_like"/>
    <property type="match status" value="1"/>
</dbReference>
<dbReference type="eggNOG" id="KOG4658">
    <property type="taxonomic scope" value="Eukaryota"/>
</dbReference>
<dbReference type="InterPro" id="IPR041118">
    <property type="entry name" value="Rx_N"/>
</dbReference>
<sequence length="771" mass="89289">MAAALVSFILGQLATITFETAWQELKLVIGVEEEVRKLQSNFEVIQEVVEDAEVKQVMDKSVKRWIDKLKDVAYDMEDVLDEWTTALSKLKPDEAESASVPKKKVRLSRLPFNLGGQVVRGYDIGDKIRRINVELDEIAREKDRNHFARSEITQPRRLERTTAYVDVSEIKGRNDVRDNIVSKLTSDEGSIQTVSIIGMCGIGKTALAQLVVNHVKGQNSFDDVVWVCVSDFFDQIKIAREILEGLGCGSSRDLISLQGLLDNIAEKVRDRKVFIVFDDVWTEREADWEALRAALQHCKHGIRILVTTRKESVVKVIRSSHVFRLELLSDEICWEILKSKAFFGRGESERRDLEDVGMRIAKKCKGLALAAKELGSLLRQKRRRVEWERVLNSGFWELEIAEEYIFRPLLLSYYDLPSTIRRCLLYCAIFPKDYVMGKDELIVHWKMQGFLNSVDDDSEMELKGEEYFEYLADRSLFQDLERDDYGNIFVGKMHDLVHDCLLFMTKDEIVTKEVDSKETWNLDLVSKRARHSSIKISQPNSFPICINGVEKLRTLITIGESYDVTSEGLKKLFSEAKCLRLLDFQLPRIRKVSEEIQVPEEIGNLIHLRYLTFLSYQSLELPESVCDLRNLEYLNIVNCSELPKEMEKLINLKYLYTRDCNRLSHYPKGIGRLTSLQRLDRIIARVDCNHTKDFSVGDFQNLDLLRGDLWLELEGNWINIEEVERAKLHKKIHLMELRVVFRSNNAGHEMKDNFIKALNPRPNFHIHFFGI</sequence>
<evidence type="ECO:0000256" key="2">
    <source>
        <dbReference type="ARBA" id="ARBA00022741"/>
    </source>
</evidence>
<dbReference type="InterPro" id="IPR002182">
    <property type="entry name" value="NB-ARC"/>
</dbReference>